<gene>
    <name evidence="2" type="ORF">ABW18_13495</name>
</gene>
<comment type="caution">
    <text evidence="2">The sequence shown here is derived from an EMBL/GenBank/DDBJ whole genome shotgun (WGS) entry which is preliminary data.</text>
</comment>
<dbReference type="PANTHER" id="PTHR43179">
    <property type="entry name" value="RHAMNOSYLTRANSFERASE WBBL"/>
    <property type="match status" value="1"/>
</dbReference>
<name>A0ABR5IAD2_9ACTN</name>
<reference evidence="2 3" key="1">
    <citation type="submission" date="2015-05" db="EMBL/GenBank/DDBJ databases">
        <title>Draft genome sequence of the bacterium Gordonia jacobaea a new member of the Gordonia genus.</title>
        <authorList>
            <person name="Jimenez-Galisteo G."/>
            <person name="Dominguez A."/>
            <person name="Munoz E."/>
            <person name="Vinas M."/>
        </authorList>
    </citation>
    <scope>NUCLEOTIDE SEQUENCE [LARGE SCALE GENOMIC DNA]</scope>
    <source>
        <strain evidence="3">mv1</strain>
    </source>
</reference>
<feature type="domain" description="Glycosyltransferase 2-like" evidence="1">
    <location>
        <begin position="26"/>
        <end position="208"/>
    </location>
</feature>
<keyword evidence="3" id="KW-1185">Reference proteome</keyword>
<evidence type="ECO:0000313" key="2">
    <source>
        <dbReference type="EMBL" id="KNA90578.1"/>
    </source>
</evidence>
<dbReference type="Gene3D" id="3.90.550.10">
    <property type="entry name" value="Spore Coat Polysaccharide Biosynthesis Protein SpsA, Chain A"/>
    <property type="match status" value="1"/>
</dbReference>
<dbReference type="SUPFAM" id="SSF53448">
    <property type="entry name" value="Nucleotide-diphospho-sugar transferases"/>
    <property type="match status" value="1"/>
</dbReference>
<protein>
    <submittedName>
        <fullName evidence="2">N-acetylglucosaminyl-diphospho-decaprenol L-rhamnosyltransferase</fullName>
    </submittedName>
</protein>
<dbReference type="Proteomes" id="UP000037247">
    <property type="component" value="Unassembled WGS sequence"/>
</dbReference>
<dbReference type="CDD" id="cd04186">
    <property type="entry name" value="GT_2_like_c"/>
    <property type="match status" value="1"/>
</dbReference>
<accession>A0ABR5IAD2</accession>
<sequence>MTYAGGTSGIRSVVGYPDRVTSAIGVVTVTYWSGGHVETFLKSLDHATSAVPRVIIADNGSGDGAPEAAARDHDNVTLVHTGGNIGYGGGINRAVAELGTDVDFIVIANPDVEWSPGAIDELVAAAARWPRAGALGPLIYEPDGSVYPSARSVPSLVSGTGHALLGTVWKSNPWTAAYRADDVAPSERPVGWLSGSCLLVRREAFEAIGGFDERYFMYMEDVDLGDRLGKAGWLNLYVPGAEVTHTKGHSAGRDPGAMLPAHHRSAYMFQADRNPGLLRAPLRLALRLGLALRSRLAVRAAGRDMIVDDDGSTHSRGHDQ</sequence>
<evidence type="ECO:0000313" key="3">
    <source>
        <dbReference type="Proteomes" id="UP000037247"/>
    </source>
</evidence>
<organism evidence="2 3">
    <name type="scientific">Gordonia jacobaea</name>
    <dbReference type="NCBI Taxonomy" id="122202"/>
    <lineage>
        <taxon>Bacteria</taxon>
        <taxon>Bacillati</taxon>
        <taxon>Actinomycetota</taxon>
        <taxon>Actinomycetes</taxon>
        <taxon>Mycobacteriales</taxon>
        <taxon>Gordoniaceae</taxon>
        <taxon>Gordonia</taxon>
    </lineage>
</organism>
<dbReference type="InterPro" id="IPR029044">
    <property type="entry name" value="Nucleotide-diphossugar_trans"/>
</dbReference>
<proteinExistence type="predicted"/>
<evidence type="ECO:0000259" key="1">
    <source>
        <dbReference type="Pfam" id="PF00535"/>
    </source>
</evidence>
<dbReference type="PANTHER" id="PTHR43179:SF7">
    <property type="entry name" value="RHAMNOSYLTRANSFERASE WBBL"/>
    <property type="match status" value="1"/>
</dbReference>
<dbReference type="InterPro" id="IPR001173">
    <property type="entry name" value="Glyco_trans_2-like"/>
</dbReference>
<dbReference type="EMBL" id="LDTZ01000018">
    <property type="protein sequence ID" value="KNA90578.1"/>
    <property type="molecule type" value="Genomic_DNA"/>
</dbReference>
<dbReference type="Pfam" id="PF00535">
    <property type="entry name" value="Glycos_transf_2"/>
    <property type="match status" value="1"/>
</dbReference>